<name>A0A4Q4TFR4_9PEZI</name>
<feature type="compositionally biased region" description="Basic residues" evidence="1">
    <location>
        <begin position="1"/>
        <end position="12"/>
    </location>
</feature>
<gene>
    <name evidence="2" type="ORF">DL764_003670</name>
</gene>
<comment type="caution">
    <text evidence="2">The sequence shown here is derived from an EMBL/GenBank/DDBJ whole genome shotgun (WGS) entry which is preliminary data.</text>
</comment>
<feature type="region of interest" description="Disordered" evidence="1">
    <location>
        <begin position="438"/>
        <end position="473"/>
    </location>
</feature>
<evidence type="ECO:0000313" key="3">
    <source>
        <dbReference type="Proteomes" id="UP000293360"/>
    </source>
</evidence>
<sequence>MAPVRTRRRVGGPRKPTSPTGQLKRVPNRAETRAIRDAKAAREKRKQQAQRERSTTNNNFPPPSEKNVSRIAPNGIEELPPVDDVVLVLRGVGALDRVQLAREVLKEIRRAAQYSARDDGGGRVCRLYANPEGTALLESVAYPRGVTAGRPELAVRSAGVLIPGRPGRPVYEAPATTAYLWEDSGEENGEVQDEGFIDHTPEHVLDTPERDEEEEEEYPWPGFGRISGSEANKLNKRECEDGEGEGREGEELVEVDSGASDGDVEWLMMMEQPTGDREEQQQQQQQKTTKTEEYANPQVQPESEGEAEGEELVEVGSGASDEDLGWPMTMNNATGEQEQQQQTMTKRDYAKVQTDSEAEGEEGGEQPVSPPPTPSKKPTATAKKTKDRKKPPPPLRTDHREEQPGPFSPFGPAVAAPHSPVNVAANAYLQSAGLTPVEVDDSEVRGPAGSSATMPNKESTKKDTQFAGIGTGTTGLTMNPDTVGIHWFEGFLDNGSSA</sequence>
<organism evidence="2 3">
    <name type="scientific">Monosporascus ibericus</name>
    <dbReference type="NCBI Taxonomy" id="155417"/>
    <lineage>
        <taxon>Eukaryota</taxon>
        <taxon>Fungi</taxon>
        <taxon>Dikarya</taxon>
        <taxon>Ascomycota</taxon>
        <taxon>Pezizomycotina</taxon>
        <taxon>Sordariomycetes</taxon>
        <taxon>Xylariomycetidae</taxon>
        <taxon>Xylariales</taxon>
        <taxon>Xylariales incertae sedis</taxon>
        <taxon>Monosporascus</taxon>
    </lineage>
</organism>
<dbReference type="EMBL" id="QJNU01000163">
    <property type="protein sequence ID" value="RYP05661.1"/>
    <property type="molecule type" value="Genomic_DNA"/>
</dbReference>
<feature type="compositionally biased region" description="Acidic residues" evidence="1">
    <location>
        <begin position="209"/>
        <end position="218"/>
    </location>
</feature>
<dbReference type="OrthoDB" id="4764122at2759"/>
<feature type="compositionally biased region" description="Basic and acidic residues" evidence="1">
    <location>
        <begin position="233"/>
        <end position="250"/>
    </location>
</feature>
<feature type="region of interest" description="Disordered" evidence="1">
    <location>
        <begin position="1"/>
        <end position="70"/>
    </location>
</feature>
<keyword evidence="3" id="KW-1185">Reference proteome</keyword>
<feature type="compositionally biased region" description="Basic and acidic residues" evidence="1">
    <location>
        <begin position="196"/>
        <end position="208"/>
    </location>
</feature>
<feature type="region of interest" description="Disordered" evidence="1">
    <location>
        <begin position="196"/>
        <end position="417"/>
    </location>
</feature>
<protein>
    <submittedName>
        <fullName evidence="2">Uncharacterized protein</fullName>
    </submittedName>
</protein>
<dbReference type="Proteomes" id="UP000293360">
    <property type="component" value="Unassembled WGS sequence"/>
</dbReference>
<feature type="compositionally biased region" description="Basic and acidic residues" evidence="1">
    <location>
        <begin position="28"/>
        <end position="41"/>
    </location>
</feature>
<feature type="compositionally biased region" description="Acidic residues" evidence="1">
    <location>
        <begin position="303"/>
        <end position="313"/>
    </location>
</feature>
<dbReference type="AlphaFoldDB" id="A0A4Q4TFR4"/>
<evidence type="ECO:0000313" key="2">
    <source>
        <dbReference type="EMBL" id="RYP05661.1"/>
    </source>
</evidence>
<reference evidence="2 3" key="1">
    <citation type="submission" date="2018-06" db="EMBL/GenBank/DDBJ databases">
        <title>Complete Genomes of Monosporascus.</title>
        <authorList>
            <person name="Robinson A.J."/>
            <person name="Natvig D.O."/>
        </authorList>
    </citation>
    <scope>NUCLEOTIDE SEQUENCE [LARGE SCALE GENOMIC DNA]</scope>
    <source>
        <strain evidence="2 3">CBS 110550</strain>
    </source>
</reference>
<evidence type="ECO:0000256" key="1">
    <source>
        <dbReference type="SAM" id="MobiDB-lite"/>
    </source>
</evidence>
<accession>A0A4Q4TFR4</accession>
<proteinExistence type="predicted"/>